<evidence type="ECO:0000313" key="2">
    <source>
        <dbReference type="EMBL" id="VUZ53459.1"/>
    </source>
</evidence>
<reference evidence="2 3" key="1">
    <citation type="submission" date="2019-07" db="EMBL/GenBank/DDBJ databases">
        <authorList>
            <person name="Jastrzebski P J."/>
            <person name="Paukszto L."/>
            <person name="Jastrzebski P J."/>
        </authorList>
    </citation>
    <scope>NUCLEOTIDE SEQUENCE [LARGE SCALE GENOMIC DNA]</scope>
    <source>
        <strain evidence="2 3">WMS-il1</strain>
    </source>
</reference>
<organism evidence="2 3">
    <name type="scientific">Hymenolepis diminuta</name>
    <name type="common">Rat tapeworm</name>
    <dbReference type="NCBI Taxonomy" id="6216"/>
    <lineage>
        <taxon>Eukaryota</taxon>
        <taxon>Metazoa</taxon>
        <taxon>Spiralia</taxon>
        <taxon>Lophotrochozoa</taxon>
        <taxon>Platyhelminthes</taxon>
        <taxon>Cestoda</taxon>
        <taxon>Eucestoda</taxon>
        <taxon>Cyclophyllidea</taxon>
        <taxon>Hymenolepididae</taxon>
        <taxon>Hymenolepis</taxon>
    </lineage>
</organism>
<accession>A0A564Z2E8</accession>
<dbReference type="Proteomes" id="UP000321570">
    <property type="component" value="Unassembled WGS sequence"/>
</dbReference>
<proteinExistence type="predicted"/>
<sequence>MGSNITIVSDEAWKTLGSPKLDIVPFKVFSASDEAVKLPGAMKSEATFKGKIAAAVCYMARDQRPLAERVLQATIDRTHQNPSVPPAIEWTGRKIRQHAQERLTKSERRGNNGRSVSEFPAGIQINLASCNRREIPGRGVNGSKVESGTQSDAAEENPTGLEERKSQITDQAMVRISIRPSRLQVDPSSNTYK</sequence>
<keyword evidence="3" id="KW-1185">Reference proteome</keyword>
<feature type="region of interest" description="Disordered" evidence="1">
    <location>
        <begin position="133"/>
        <end position="172"/>
    </location>
</feature>
<evidence type="ECO:0000256" key="1">
    <source>
        <dbReference type="SAM" id="MobiDB-lite"/>
    </source>
</evidence>
<evidence type="ECO:0000313" key="3">
    <source>
        <dbReference type="Proteomes" id="UP000321570"/>
    </source>
</evidence>
<dbReference type="EMBL" id="CABIJS010000555">
    <property type="protein sequence ID" value="VUZ53459.1"/>
    <property type="molecule type" value="Genomic_DNA"/>
</dbReference>
<name>A0A564Z2E8_HYMDI</name>
<protein>
    <submittedName>
        <fullName evidence="2">Uncharacterized protein</fullName>
    </submittedName>
</protein>
<dbReference type="AlphaFoldDB" id="A0A564Z2E8"/>
<gene>
    <name evidence="2" type="ORF">WMSIL1_LOCUS11759</name>
</gene>